<evidence type="ECO:0000313" key="3">
    <source>
        <dbReference type="Proteomes" id="UP000625210"/>
    </source>
</evidence>
<dbReference type="PROSITE" id="PS51257">
    <property type="entry name" value="PROKAR_LIPOPROTEIN"/>
    <property type="match status" value="1"/>
</dbReference>
<gene>
    <name evidence="2" type="ORF">GCM10011571_27600</name>
</gene>
<keyword evidence="1" id="KW-0732">Signal</keyword>
<dbReference type="InterPro" id="IPR046720">
    <property type="entry name" value="DUF6612"/>
</dbReference>
<dbReference type="EMBL" id="BMHQ01000010">
    <property type="protein sequence ID" value="GGE23975.1"/>
    <property type="molecule type" value="Genomic_DNA"/>
</dbReference>
<name>A0A8J2YAY4_9BACL</name>
<reference evidence="2" key="1">
    <citation type="journal article" date="2014" name="Int. J. Syst. Evol. Microbiol.">
        <title>Complete genome sequence of Corynebacterium casei LMG S-19264T (=DSM 44701T), isolated from a smear-ripened cheese.</title>
        <authorList>
            <consortium name="US DOE Joint Genome Institute (JGI-PGF)"/>
            <person name="Walter F."/>
            <person name="Albersmeier A."/>
            <person name="Kalinowski J."/>
            <person name="Ruckert C."/>
        </authorList>
    </citation>
    <scope>NUCLEOTIDE SEQUENCE</scope>
    <source>
        <strain evidence="2">CGMCC 1.15179</strain>
    </source>
</reference>
<dbReference type="Proteomes" id="UP000625210">
    <property type="component" value="Unassembled WGS sequence"/>
</dbReference>
<proteinExistence type="predicted"/>
<dbReference type="AlphaFoldDB" id="A0A8J2YAY4"/>
<keyword evidence="3" id="KW-1185">Reference proteome</keyword>
<accession>A0A8J2YAY4</accession>
<feature type="chain" id="PRO_5039437862" description="Lipoprotein" evidence="1">
    <location>
        <begin position="27"/>
        <end position="297"/>
    </location>
</feature>
<dbReference type="Gene3D" id="2.50.20.20">
    <property type="match status" value="1"/>
</dbReference>
<dbReference type="RefSeq" id="WP_188648472.1">
    <property type="nucleotide sequence ID" value="NZ_BMHQ01000010.1"/>
</dbReference>
<dbReference type="Pfam" id="PF20316">
    <property type="entry name" value="DUF6612"/>
    <property type="match status" value="1"/>
</dbReference>
<protein>
    <recommendedName>
        <fullName evidence="4">Lipoprotein</fullName>
    </recommendedName>
</protein>
<evidence type="ECO:0000313" key="2">
    <source>
        <dbReference type="EMBL" id="GGE23975.1"/>
    </source>
</evidence>
<evidence type="ECO:0000256" key="1">
    <source>
        <dbReference type="SAM" id="SignalP"/>
    </source>
</evidence>
<feature type="signal peptide" evidence="1">
    <location>
        <begin position="1"/>
        <end position="26"/>
    </location>
</feature>
<organism evidence="2 3">
    <name type="scientific">Marinithermofilum abyssi</name>
    <dbReference type="NCBI Taxonomy" id="1571185"/>
    <lineage>
        <taxon>Bacteria</taxon>
        <taxon>Bacillati</taxon>
        <taxon>Bacillota</taxon>
        <taxon>Bacilli</taxon>
        <taxon>Bacillales</taxon>
        <taxon>Thermoactinomycetaceae</taxon>
        <taxon>Marinithermofilum</taxon>
    </lineage>
</organism>
<evidence type="ECO:0008006" key="4">
    <source>
        <dbReference type="Google" id="ProtNLM"/>
    </source>
</evidence>
<reference evidence="2" key="2">
    <citation type="submission" date="2020-09" db="EMBL/GenBank/DDBJ databases">
        <authorList>
            <person name="Sun Q."/>
            <person name="Zhou Y."/>
        </authorList>
    </citation>
    <scope>NUCLEOTIDE SEQUENCE</scope>
    <source>
        <strain evidence="2">CGMCC 1.15179</strain>
    </source>
</reference>
<sequence>MIRLSRWLSLPLAAAIVLSGCQSLNAVNPAKPEKLTTEQVLQKADAASEKAKGYTYKVNGDQTLTVEADGQSHSVDQTVQMDMELLNHPRSIHYKGQLENNGQTLKMEAYQVGKEIYQTPDGITWAKSEGLDLDQIAGGQTQNPSKALQKVQELLSKLESDKNKPLSMKETGKSYLVKLNVTDKTNKQVQDMFLKQLTAALAPGLKQSGLTVDLDQVKLDKLVQTYTIDKKSFEQKKMVQEMELQIPVSDGTSSGTIRVTQTMTLKNTGEFKGTIEVPQHVKGTAQEVRPEDIAPQQ</sequence>
<comment type="caution">
    <text evidence="2">The sequence shown here is derived from an EMBL/GenBank/DDBJ whole genome shotgun (WGS) entry which is preliminary data.</text>
</comment>